<evidence type="ECO:0000313" key="2">
    <source>
        <dbReference type="EMBL" id="EDO46267.1"/>
    </source>
</evidence>
<organism evidence="2 3">
    <name type="scientific">Nematostella vectensis</name>
    <name type="common">Starlet sea anemone</name>
    <dbReference type="NCBI Taxonomy" id="45351"/>
    <lineage>
        <taxon>Eukaryota</taxon>
        <taxon>Metazoa</taxon>
        <taxon>Cnidaria</taxon>
        <taxon>Anthozoa</taxon>
        <taxon>Hexacorallia</taxon>
        <taxon>Actiniaria</taxon>
        <taxon>Edwardsiidae</taxon>
        <taxon>Nematostella</taxon>
    </lineage>
</organism>
<evidence type="ECO:0000256" key="1">
    <source>
        <dbReference type="SAM" id="MobiDB-lite"/>
    </source>
</evidence>
<proteinExistence type="predicted"/>
<accession>A7RQC4</accession>
<gene>
    <name evidence="2" type="ORF">NEMVEDRAFT_v1g239943</name>
</gene>
<reference evidence="2 3" key="1">
    <citation type="journal article" date="2007" name="Science">
        <title>Sea anemone genome reveals ancestral eumetazoan gene repertoire and genomic organization.</title>
        <authorList>
            <person name="Putnam N.H."/>
            <person name="Srivastava M."/>
            <person name="Hellsten U."/>
            <person name="Dirks B."/>
            <person name="Chapman J."/>
            <person name="Salamov A."/>
            <person name="Terry A."/>
            <person name="Shapiro H."/>
            <person name="Lindquist E."/>
            <person name="Kapitonov V.V."/>
            <person name="Jurka J."/>
            <person name="Genikhovich G."/>
            <person name="Grigoriev I.V."/>
            <person name="Lucas S.M."/>
            <person name="Steele R.E."/>
            <person name="Finnerty J.R."/>
            <person name="Technau U."/>
            <person name="Martindale M.Q."/>
            <person name="Rokhsar D.S."/>
        </authorList>
    </citation>
    <scope>NUCLEOTIDE SEQUENCE [LARGE SCALE GENOMIC DNA]</scope>
    <source>
        <strain evidence="3">CH2 X CH6</strain>
    </source>
</reference>
<keyword evidence="3" id="KW-1185">Reference proteome</keyword>
<dbReference type="InParanoid" id="A7RQC4"/>
<feature type="compositionally biased region" description="Polar residues" evidence="1">
    <location>
        <begin position="32"/>
        <end position="55"/>
    </location>
</feature>
<feature type="region of interest" description="Disordered" evidence="1">
    <location>
        <begin position="15"/>
        <end position="68"/>
    </location>
</feature>
<sequence length="107" mass="12240">MKQVVVWSQLAKSSLPRNTANGGHMSLKRNPRNQGNLRNPRNQGNLRNPRNQGNLKNPRKENGERINKGVTRTITMNINNFKVLICSTSIHSCNLGQYFHLFTSQHF</sequence>
<dbReference type="Proteomes" id="UP000001593">
    <property type="component" value="Unassembled WGS sequence"/>
</dbReference>
<name>A7RQC4_NEMVE</name>
<dbReference type="AlphaFoldDB" id="A7RQC4"/>
<feature type="compositionally biased region" description="Basic and acidic residues" evidence="1">
    <location>
        <begin position="58"/>
        <end position="67"/>
    </location>
</feature>
<dbReference type="EMBL" id="DS469528">
    <property type="protein sequence ID" value="EDO46267.1"/>
    <property type="molecule type" value="Genomic_DNA"/>
</dbReference>
<evidence type="ECO:0000313" key="3">
    <source>
        <dbReference type="Proteomes" id="UP000001593"/>
    </source>
</evidence>
<dbReference type="HOGENOM" id="CLU_2213038_0_0_1"/>
<protein>
    <submittedName>
        <fullName evidence="2">Uncharacterized protein</fullName>
    </submittedName>
</protein>